<dbReference type="EMBL" id="AEJF01000124">
    <property type="protein sequence ID" value="KLU24470.1"/>
    <property type="molecule type" value="Genomic_DNA"/>
</dbReference>
<evidence type="ECO:0000313" key="2">
    <source>
        <dbReference type="Proteomes" id="UP000035963"/>
    </source>
</evidence>
<dbReference type="InterPro" id="IPR015943">
    <property type="entry name" value="WD40/YVTN_repeat-like_dom_sf"/>
</dbReference>
<dbReference type="AlphaFoldDB" id="A0A0J1CV40"/>
<proteinExistence type="predicted"/>
<dbReference type="Gene3D" id="2.130.10.10">
    <property type="entry name" value="YVTN repeat-like/Quinoprotein amine dehydrogenase"/>
    <property type="match status" value="1"/>
</dbReference>
<protein>
    <submittedName>
        <fullName evidence="1">Uncharacterized protein</fullName>
    </submittedName>
</protein>
<reference evidence="1 2" key="1">
    <citation type="journal article" date="2015" name="Genome Announc.">
        <title>Draft Genome Sequence of Burkholderia sp. Strain PML1(12), an Ectomycorrhizosphere-Inhabiting Bacterium with Effective Mineral-Weathering Ability.</title>
        <authorList>
            <person name="Uroz S."/>
            <person name="Oger P."/>
        </authorList>
    </citation>
    <scope>NUCLEOTIDE SEQUENCE [LARGE SCALE GENOMIC DNA]</scope>
    <source>
        <strain evidence="2">PML1(12)</strain>
    </source>
</reference>
<dbReference type="Proteomes" id="UP000035963">
    <property type="component" value="Unassembled WGS sequence"/>
</dbReference>
<gene>
    <name evidence="1" type="ORF">EOS_20025</name>
</gene>
<accession>A0A0J1CV40</accession>
<dbReference type="InterPro" id="IPR011047">
    <property type="entry name" value="Quinoprotein_ADH-like_sf"/>
</dbReference>
<name>A0A0J1CV40_9BURK</name>
<keyword evidence="2" id="KW-1185">Reference proteome</keyword>
<evidence type="ECO:0000313" key="1">
    <source>
        <dbReference type="EMBL" id="KLU24470.1"/>
    </source>
</evidence>
<sequence length="140" mass="14190">MLLSTNIAVAQARPTYSVTAQIAGSGGSWDYATIDEDAGRLYLAQRGVTALDLKTGRLNTGLLAAGVTHGVAVLGDGKVAVADSKSESVKIFEGVSGKILADISTAQYDPIGGSHTLDALVVEPKTGLMVAVNGEPGSCS</sequence>
<comment type="caution">
    <text evidence="1">The sequence shown here is derived from an EMBL/GenBank/DDBJ whole genome shotgun (WGS) entry which is preliminary data.</text>
</comment>
<dbReference type="PATRIC" id="fig|908627.4.peg.4486"/>
<dbReference type="SUPFAM" id="SSF50998">
    <property type="entry name" value="Quinoprotein alcohol dehydrogenase-like"/>
    <property type="match status" value="1"/>
</dbReference>
<organism evidence="1 2">
    <name type="scientific">Caballeronia mineralivorans PML1(12)</name>
    <dbReference type="NCBI Taxonomy" id="908627"/>
    <lineage>
        <taxon>Bacteria</taxon>
        <taxon>Pseudomonadati</taxon>
        <taxon>Pseudomonadota</taxon>
        <taxon>Betaproteobacteria</taxon>
        <taxon>Burkholderiales</taxon>
        <taxon>Burkholderiaceae</taxon>
        <taxon>Caballeronia</taxon>
    </lineage>
</organism>